<dbReference type="OrthoDB" id="6021021at2759"/>
<dbReference type="AlphaFoldDB" id="A0A5B7JD68"/>
<name>A0A5B7JD68_PORTR</name>
<reference evidence="1 2" key="1">
    <citation type="submission" date="2019-05" db="EMBL/GenBank/DDBJ databases">
        <title>Another draft genome of Portunus trituberculatus and its Hox gene families provides insights of decapod evolution.</title>
        <authorList>
            <person name="Jeong J.-H."/>
            <person name="Song I."/>
            <person name="Kim S."/>
            <person name="Choi T."/>
            <person name="Kim D."/>
            <person name="Ryu S."/>
            <person name="Kim W."/>
        </authorList>
    </citation>
    <scope>NUCLEOTIDE SEQUENCE [LARGE SCALE GENOMIC DNA]</scope>
    <source>
        <tissue evidence="1">Muscle</tissue>
    </source>
</reference>
<dbReference type="EMBL" id="VSRR010085950">
    <property type="protein sequence ID" value="MPC90898.1"/>
    <property type="molecule type" value="Genomic_DNA"/>
</dbReference>
<evidence type="ECO:0000313" key="2">
    <source>
        <dbReference type="Proteomes" id="UP000324222"/>
    </source>
</evidence>
<protein>
    <submittedName>
        <fullName evidence="1">Uncharacterized protein</fullName>
    </submittedName>
</protein>
<dbReference type="Proteomes" id="UP000324222">
    <property type="component" value="Unassembled WGS sequence"/>
</dbReference>
<sequence>MCNLTKSMAYNLHLYNEFAKVFKQEFLDFDYNLNKSISAAANACVTREINTCIPVCVELNYADASEASAMRPEMLSEAYKEFQLDEKFVFSCNR</sequence>
<gene>
    <name evidence="1" type="ORF">E2C01_085902</name>
</gene>
<keyword evidence="2" id="KW-1185">Reference proteome</keyword>
<accession>A0A5B7JD68</accession>
<evidence type="ECO:0000313" key="1">
    <source>
        <dbReference type="EMBL" id="MPC90898.1"/>
    </source>
</evidence>
<comment type="caution">
    <text evidence="1">The sequence shown here is derived from an EMBL/GenBank/DDBJ whole genome shotgun (WGS) entry which is preliminary data.</text>
</comment>
<proteinExistence type="predicted"/>
<organism evidence="1 2">
    <name type="scientific">Portunus trituberculatus</name>
    <name type="common">Swimming crab</name>
    <name type="synonym">Neptunus trituberculatus</name>
    <dbReference type="NCBI Taxonomy" id="210409"/>
    <lineage>
        <taxon>Eukaryota</taxon>
        <taxon>Metazoa</taxon>
        <taxon>Ecdysozoa</taxon>
        <taxon>Arthropoda</taxon>
        <taxon>Crustacea</taxon>
        <taxon>Multicrustacea</taxon>
        <taxon>Malacostraca</taxon>
        <taxon>Eumalacostraca</taxon>
        <taxon>Eucarida</taxon>
        <taxon>Decapoda</taxon>
        <taxon>Pleocyemata</taxon>
        <taxon>Brachyura</taxon>
        <taxon>Eubrachyura</taxon>
        <taxon>Portunoidea</taxon>
        <taxon>Portunidae</taxon>
        <taxon>Portuninae</taxon>
        <taxon>Portunus</taxon>
    </lineage>
</organism>